<sequence>MSSPQIGIDRLPTRRVSNEPREAMNCKSCCKRKIKCNRTRPTCEACQVFNCPCIYDAVPKKRGRKTDVPEAMRRR</sequence>
<evidence type="ECO:0000256" key="2">
    <source>
        <dbReference type="ARBA" id="ARBA00022723"/>
    </source>
</evidence>
<accession>A0A177C9M2</accession>
<proteinExistence type="predicted"/>
<comment type="subcellular location">
    <subcellularLocation>
        <location evidence="1">Nucleus</location>
    </subcellularLocation>
</comment>
<keyword evidence="8" id="KW-1185">Reference proteome</keyword>
<dbReference type="AlphaFoldDB" id="A0A177C9M2"/>
<evidence type="ECO:0000313" key="7">
    <source>
        <dbReference type="EMBL" id="OAG04275.1"/>
    </source>
</evidence>
<evidence type="ECO:0000256" key="1">
    <source>
        <dbReference type="ARBA" id="ARBA00004123"/>
    </source>
</evidence>
<dbReference type="PANTHER" id="PTHR47338">
    <property type="entry name" value="ZN(II)2CYS6 TRANSCRIPTION FACTOR (EUROFUNG)-RELATED"/>
    <property type="match status" value="1"/>
</dbReference>
<dbReference type="PROSITE" id="PS50048">
    <property type="entry name" value="ZN2_CY6_FUNGAL_2"/>
    <property type="match status" value="1"/>
</dbReference>
<dbReference type="SMART" id="SM00066">
    <property type="entry name" value="GAL4"/>
    <property type="match status" value="1"/>
</dbReference>
<dbReference type="GO" id="GO:0005634">
    <property type="term" value="C:nucleus"/>
    <property type="evidence" value="ECO:0007669"/>
    <property type="project" value="UniProtKB-SubCell"/>
</dbReference>
<evidence type="ECO:0000256" key="5">
    <source>
        <dbReference type="ARBA" id="ARBA00023242"/>
    </source>
</evidence>
<evidence type="ECO:0000256" key="3">
    <source>
        <dbReference type="ARBA" id="ARBA00023015"/>
    </source>
</evidence>
<dbReference type="EMBL" id="KV441554">
    <property type="protein sequence ID" value="OAG04275.1"/>
    <property type="molecule type" value="Genomic_DNA"/>
</dbReference>
<reference evidence="7 8" key="1">
    <citation type="submission" date="2016-05" db="EMBL/GenBank/DDBJ databases">
        <title>Comparative analysis of secretome profiles of manganese(II)-oxidizing ascomycete fungi.</title>
        <authorList>
            <consortium name="DOE Joint Genome Institute"/>
            <person name="Zeiner C.A."/>
            <person name="Purvine S.O."/>
            <person name="Zink E.M."/>
            <person name="Wu S."/>
            <person name="Pasa-Tolic L."/>
            <person name="Chaput D.L."/>
            <person name="Haridas S."/>
            <person name="Grigoriev I.V."/>
            <person name="Santelli C.M."/>
            <person name="Hansel C.M."/>
        </authorList>
    </citation>
    <scope>NUCLEOTIDE SEQUENCE [LARGE SCALE GENOMIC DNA]</scope>
    <source>
        <strain evidence="7 8">AP3s5-JAC2a</strain>
    </source>
</reference>
<keyword evidence="4" id="KW-0804">Transcription</keyword>
<keyword evidence="3" id="KW-0805">Transcription regulation</keyword>
<name>A0A177C9M2_9PLEO</name>
<dbReference type="STRING" id="1460663.A0A177C9M2"/>
<keyword evidence="5" id="KW-0539">Nucleus</keyword>
<dbReference type="Pfam" id="PF00172">
    <property type="entry name" value="Zn_clus"/>
    <property type="match status" value="1"/>
</dbReference>
<keyword evidence="2" id="KW-0479">Metal-binding</keyword>
<evidence type="ECO:0000313" key="8">
    <source>
        <dbReference type="Proteomes" id="UP000077069"/>
    </source>
</evidence>
<evidence type="ECO:0000259" key="6">
    <source>
        <dbReference type="PROSITE" id="PS50048"/>
    </source>
</evidence>
<dbReference type="GO" id="GO:0000981">
    <property type="term" value="F:DNA-binding transcription factor activity, RNA polymerase II-specific"/>
    <property type="evidence" value="ECO:0007669"/>
    <property type="project" value="InterPro"/>
</dbReference>
<dbReference type="InterPro" id="IPR001138">
    <property type="entry name" value="Zn2Cys6_DnaBD"/>
</dbReference>
<dbReference type="PANTHER" id="PTHR47338:SF4">
    <property type="entry name" value="ZN(II)2CYS6 TRANSCRIPTION FACTOR (EUROFUNG)"/>
    <property type="match status" value="1"/>
</dbReference>
<dbReference type="RefSeq" id="XP_018034640.1">
    <property type="nucleotide sequence ID" value="XM_018174593.1"/>
</dbReference>
<gene>
    <name evidence="7" type="ORF">CC84DRAFT_1095027</name>
</gene>
<dbReference type="GO" id="GO:0008270">
    <property type="term" value="F:zinc ion binding"/>
    <property type="evidence" value="ECO:0007669"/>
    <property type="project" value="InterPro"/>
</dbReference>
<evidence type="ECO:0000256" key="4">
    <source>
        <dbReference type="ARBA" id="ARBA00023163"/>
    </source>
</evidence>
<protein>
    <recommendedName>
        <fullName evidence="6">Zn(2)-C6 fungal-type domain-containing protein</fullName>
    </recommendedName>
</protein>
<dbReference type="Proteomes" id="UP000077069">
    <property type="component" value="Unassembled WGS sequence"/>
</dbReference>
<organism evidence="7 8">
    <name type="scientific">Paraphaeosphaeria sporulosa</name>
    <dbReference type="NCBI Taxonomy" id="1460663"/>
    <lineage>
        <taxon>Eukaryota</taxon>
        <taxon>Fungi</taxon>
        <taxon>Dikarya</taxon>
        <taxon>Ascomycota</taxon>
        <taxon>Pezizomycotina</taxon>
        <taxon>Dothideomycetes</taxon>
        <taxon>Pleosporomycetidae</taxon>
        <taxon>Pleosporales</taxon>
        <taxon>Massarineae</taxon>
        <taxon>Didymosphaeriaceae</taxon>
        <taxon>Paraphaeosphaeria</taxon>
    </lineage>
</organism>
<dbReference type="GeneID" id="28758079"/>
<dbReference type="InterPro" id="IPR036864">
    <property type="entry name" value="Zn2-C6_fun-type_DNA-bd_sf"/>
</dbReference>
<feature type="non-terminal residue" evidence="7">
    <location>
        <position position="75"/>
    </location>
</feature>
<dbReference type="OrthoDB" id="5297881at2759"/>
<dbReference type="InterPro" id="IPR050815">
    <property type="entry name" value="TF_fung"/>
</dbReference>
<dbReference type="SUPFAM" id="SSF57701">
    <property type="entry name" value="Zn2/Cys6 DNA-binding domain"/>
    <property type="match status" value="1"/>
</dbReference>
<dbReference type="CDD" id="cd00067">
    <property type="entry name" value="GAL4"/>
    <property type="match status" value="1"/>
</dbReference>
<dbReference type="InParanoid" id="A0A177C9M2"/>
<feature type="domain" description="Zn(2)-C6 fungal-type" evidence="6">
    <location>
        <begin position="25"/>
        <end position="55"/>
    </location>
</feature>
<dbReference type="Gene3D" id="4.10.240.10">
    <property type="entry name" value="Zn(2)-C6 fungal-type DNA-binding domain"/>
    <property type="match status" value="1"/>
</dbReference>